<accession>A0ABP7XRL8</accession>
<dbReference type="PANTHER" id="PTHR45947:SF3">
    <property type="entry name" value="SULFOQUINOVOSYL TRANSFERASE SQD2"/>
    <property type="match status" value="1"/>
</dbReference>
<name>A0ABP7XRL8_9ACTN</name>
<reference evidence="5" key="1">
    <citation type="journal article" date="2019" name="Int. J. Syst. Evol. Microbiol.">
        <title>The Global Catalogue of Microorganisms (GCM) 10K type strain sequencing project: providing services to taxonomists for standard genome sequencing and annotation.</title>
        <authorList>
            <consortium name="The Broad Institute Genomics Platform"/>
            <consortium name="The Broad Institute Genome Sequencing Center for Infectious Disease"/>
            <person name="Wu L."/>
            <person name="Ma J."/>
        </authorList>
    </citation>
    <scope>NUCLEOTIDE SEQUENCE [LARGE SCALE GENOMIC DNA]</scope>
    <source>
        <strain evidence="5">JCM 16703</strain>
    </source>
</reference>
<dbReference type="CDD" id="cd03794">
    <property type="entry name" value="GT4_WbuB-like"/>
    <property type="match status" value="1"/>
</dbReference>
<dbReference type="RefSeq" id="WP_344734415.1">
    <property type="nucleotide sequence ID" value="NZ_BAAAZH010000024.1"/>
</dbReference>
<dbReference type="PANTHER" id="PTHR45947">
    <property type="entry name" value="SULFOQUINOVOSYL TRANSFERASE SQD2"/>
    <property type="match status" value="1"/>
</dbReference>
<keyword evidence="2" id="KW-0808">Transferase</keyword>
<gene>
    <name evidence="4" type="ORF">GCM10022215_31530</name>
</gene>
<comment type="caution">
    <text evidence="4">The sequence shown here is derived from an EMBL/GenBank/DDBJ whole genome shotgun (WGS) entry which is preliminary data.</text>
</comment>
<protein>
    <recommendedName>
        <fullName evidence="3">Glycosyltransferase subfamily 4-like N-terminal domain-containing protein</fullName>
    </recommendedName>
</protein>
<dbReference type="Proteomes" id="UP001501495">
    <property type="component" value="Unassembled WGS sequence"/>
</dbReference>
<dbReference type="EMBL" id="BAAAZH010000024">
    <property type="protein sequence ID" value="GAA4124118.1"/>
    <property type="molecule type" value="Genomic_DNA"/>
</dbReference>
<feature type="domain" description="Glycosyltransferase subfamily 4-like N-terminal" evidence="3">
    <location>
        <begin position="350"/>
        <end position="534"/>
    </location>
</feature>
<proteinExistence type="predicted"/>
<evidence type="ECO:0000313" key="5">
    <source>
        <dbReference type="Proteomes" id="UP001501495"/>
    </source>
</evidence>
<dbReference type="InterPro" id="IPR028098">
    <property type="entry name" value="Glyco_trans_4-like_N"/>
</dbReference>
<dbReference type="SUPFAM" id="SSF53756">
    <property type="entry name" value="UDP-Glycosyltransferase/glycogen phosphorylase"/>
    <property type="match status" value="1"/>
</dbReference>
<dbReference type="Pfam" id="PF13692">
    <property type="entry name" value="Glyco_trans_1_4"/>
    <property type="match status" value="1"/>
</dbReference>
<dbReference type="Gene3D" id="3.40.50.2000">
    <property type="entry name" value="Glycogen Phosphorylase B"/>
    <property type="match status" value="2"/>
</dbReference>
<keyword evidence="1" id="KW-0328">Glycosyltransferase</keyword>
<keyword evidence="5" id="KW-1185">Reference proteome</keyword>
<evidence type="ECO:0000256" key="1">
    <source>
        <dbReference type="ARBA" id="ARBA00022676"/>
    </source>
</evidence>
<organism evidence="4 5">
    <name type="scientific">Nocardioides fonticola</name>
    <dbReference type="NCBI Taxonomy" id="450363"/>
    <lineage>
        <taxon>Bacteria</taxon>
        <taxon>Bacillati</taxon>
        <taxon>Actinomycetota</taxon>
        <taxon>Actinomycetes</taxon>
        <taxon>Propionibacteriales</taxon>
        <taxon>Nocardioidaceae</taxon>
        <taxon>Nocardioides</taxon>
    </lineage>
</organism>
<dbReference type="Pfam" id="PF13579">
    <property type="entry name" value="Glyco_trans_4_4"/>
    <property type="match status" value="1"/>
</dbReference>
<evidence type="ECO:0000256" key="2">
    <source>
        <dbReference type="ARBA" id="ARBA00022679"/>
    </source>
</evidence>
<evidence type="ECO:0000259" key="3">
    <source>
        <dbReference type="Pfam" id="PF13579"/>
    </source>
</evidence>
<evidence type="ECO:0000313" key="4">
    <source>
        <dbReference type="EMBL" id="GAA4124118.1"/>
    </source>
</evidence>
<dbReference type="InterPro" id="IPR050194">
    <property type="entry name" value="Glycosyltransferase_grp1"/>
</dbReference>
<sequence length="763" mass="82511">MASLKIRAKRAVRRQAAAASVRLPRDRGPEGWQQLLDRARVAEAKRRLVVDRDTAGALDLLDPYLHDDDLDAAPRAWTVAAEVHERAGALTEALAAARRAVAAVEGPALFEARLVHLRIAEAVAAAGEAAAPGDPAVEGPAAEVRAARAALLGARPRNRREVLAVFEALRRATPDDVRRFHAALLDWGLAGFEEEVAETHAELEIVAAAADDLPEILDAVTDRLRRPLPVVARALDRRRDWALLADYADTRIANGVAIPVRRAPALELRRAASRALTAGYTGPAQRLAGHALARHPDERYAQQTWANATDQLSVVRDGWPAPRRAEAPIIEPRPDAVLALLAQSLPHRSGGYATRSHGLLTGLRGDGWDVEAVTRLGFPYDRWSTSDPRRVEPSDEVDGVRYHRVLDTEGPAPYPQYPLARYVERYADAVVARARVQRPALLHASSFHVNGLAARAAAARLGLPYVYEMRGLEDLMKVSRDPGFAASDRQRFLDTVELASSAGAERVFVITEALRREMAARGVPEEKLVVLPNGVHTALFEPRGRDAALEAELGLAGRTVIGYAGSMVDYEGLELLLEAVAALRAVREDFHLLVVGDGPHEGVVRATAARLGLDGAGAAVTFTGRVPHAEVGRYLSLVDIAPFPRRPLPVCELISPIKPFESMAMGKAVVVSSVAALTEIVADGETGLVFEKGSAASLTAVLTRLLDDPELRTTLGGAARDWVRRERDWAHLVGVLTTEYEAVLGRSRRSESPAAPARMLSAR</sequence>